<organism evidence="1 2">
    <name type="scientific">endosymbiont of Galathealinum brachiosum</name>
    <dbReference type="NCBI Taxonomy" id="2200906"/>
    <lineage>
        <taxon>Bacteria</taxon>
        <taxon>Pseudomonadati</taxon>
        <taxon>Pseudomonadota</taxon>
        <taxon>Gammaproteobacteria</taxon>
        <taxon>sulfur-oxidizing symbionts</taxon>
    </lineage>
</organism>
<gene>
    <name evidence="1" type="ORF">DIZ80_10505</name>
</gene>
<evidence type="ECO:0000313" key="1">
    <source>
        <dbReference type="EMBL" id="RDH82702.1"/>
    </source>
</evidence>
<evidence type="ECO:0000313" key="2">
    <source>
        <dbReference type="Proteomes" id="UP000254266"/>
    </source>
</evidence>
<protein>
    <submittedName>
        <fullName evidence="1">Uncharacterized protein</fullName>
    </submittedName>
</protein>
<dbReference type="Proteomes" id="UP000254266">
    <property type="component" value="Unassembled WGS sequence"/>
</dbReference>
<name>A0A370DCQ8_9GAMM</name>
<sequence length="148" mass="16932">MKIIFLTIFVLFTQPTTADEKLTLNKLVENKYHLMTSNEISEILIDKTVILKDLLSEAVYEISINKEGKIDKKIIKEKTPKMLTNIEYHSRADMLSGSIKFSIGGNKIISTDGVRTYMSSLYKKGNKIFGVRDIDHDIVNFEIISKKE</sequence>
<dbReference type="AlphaFoldDB" id="A0A370DCQ8"/>
<reference evidence="1 2" key="1">
    <citation type="journal article" date="2018" name="ISME J.">
        <title>Endosymbiont genomes yield clues of tubeworm success.</title>
        <authorList>
            <person name="Li Y."/>
            <person name="Liles M.R."/>
            <person name="Halanych K.M."/>
        </authorList>
    </citation>
    <scope>NUCLEOTIDE SEQUENCE [LARGE SCALE GENOMIC DNA]</scope>
    <source>
        <strain evidence="1">A1464</strain>
    </source>
</reference>
<accession>A0A370DCQ8</accession>
<proteinExistence type="predicted"/>
<dbReference type="EMBL" id="QFXC01000011">
    <property type="protein sequence ID" value="RDH82702.1"/>
    <property type="molecule type" value="Genomic_DNA"/>
</dbReference>
<keyword evidence="2" id="KW-1185">Reference proteome</keyword>
<comment type="caution">
    <text evidence="1">The sequence shown here is derived from an EMBL/GenBank/DDBJ whole genome shotgun (WGS) entry which is preliminary data.</text>
</comment>